<sequence>MEIFYQIAKVKLLTKRTIIFFRPELLTKLQLKLINDPTSNYSYKINKKYNNEYSEGFDLVKQKEFKKFKNIITYKQYRFLKKKFQQKLKFLLYIKQHISNQIIYKQLNRFLKYLPIFNSLQSQYIFWELIIFIFANINFVFLPLMYCFKIQKTFLINIFIQWLCPIVFGIDIFIRANTQYYEKGSLIEKHSNFFKKYLKGRFVFDIISVLSLNYTFFGFQGSYLLFFLRFLYSYKIIDIVKEYFLLRVHISGIISLIILFAQVLYICHIFSCVWYTIGKYQMEYNQGWLIYYKLQEQTKLDLYLQCFYFSVITMSTTGYGDIAAQSSLERFILIIFAIISSGQVGYTINSIGNILYDFKLKNDQFLQQLAQMNKYFKYFNVDISLQDRARKYIEYLYSDTTIDNNISDQSLQQLSVYLQQEIKRDVYLKIINKIKIFKNYFSSEFLKALTCKMKEIVYSPDEIIIEERKKKEPCIYYINQGNLEMYQQKDNLIPREITKLQDGDSFGFENFFQESYDIQINIKSKGISSIICLTLTDFQEVLSKFEDQREIYSFIKDQVRYCNRFDKISIKCFSCGMFNHTVSKCPYLFYGQQKQLIIDKYLFSLKNNRGIIKRSRKRIKINALQFQNYLEEKFKEFNLNNQDIIHQKCIEKSDTSFTSSFSSSNSLVSEEFLESKEQNNTSDSDTQSPKNKEDIQSVKRNSLKMIIKEPQQDIKKGFQKNQKSNQEINKKQNNKNIKYYTKTLFKELIDFDQIQENNYEDQDFCKIKKFQFKNIQNKFKKFKEIIKSKKNKKVQDLQNIFNAYITQQQNNNAFQNKSTNNNNDNNELQFSKQKQINKQFFNFKSIVNQQNINSIFQKKKITKLLQSQSTLNKEQFQIKPDFIKVIKMRKTKEQIYDVEDFDQLKYFHIYFPEHNFNKIIRQYNYVNQINIEKIQKQEIVQSQEILRATSRKSKNSKKGQSLFSK</sequence>
<accession>G0QRU2</accession>
<dbReference type="InterPro" id="IPR005821">
    <property type="entry name" value="Ion_trans_dom"/>
</dbReference>
<evidence type="ECO:0000313" key="10">
    <source>
        <dbReference type="EMBL" id="EGR32076.1"/>
    </source>
</evidence>
<feature type="transmembrane region" description="Helical" evidence="8">
    <location>
        <begin position="154"/>
        <end position="174"/>
    </location>
</feature>
<dbReference type="PANTHER" id="PTHR45689">
    <property type="entry name" value="I[[H]] CHANNEL, ISOFORM E"/>
    <property type="match status" value="1"/>
</dbReference>
<keyword evidence="6 8" id="KW-0472">Membrane</keyword>
<dbReference type="AlphaFoldDB" id="G0QRU2"/>
<evidence type="ECO:0000256" key="7">
    <source>
        <dbReference type="SAM" id="MobiDB-lite"/>
    </source>
</evidence>
<feature type="transmembrane region" description="Helical" evidence="8">
    <location>
        <begin position="124"/>
        <end position="147"/>
    </location>
</feature>
<dbReference type="CDD" id="cd00038">
    <property type="entry name" value="CAP_ED"/>
    <property type="match status" value="1"/>
</dbReference>
<name>G0QRU2_ICHMU</name>
<dbReference type="EMBL" id="GL983799">
    <property type="protein sequence ID" value="EGR32076.1"/>
    <property type="molecule type" value="Genomic_DNA"/>
</dbReference>
<dbReference type="PROSITE" id="PS50042">
    <property type="entry name" value="CNMP_BINDING_3"/>
    <property type="match status" value="1"/>
</dbReference>
<dbReference type="Gene3D" id="1.10.287.70">
    <property type="match status" value="1"/>
</dbReference>
<evidence type="ECO:0000259" key="9">
    <source>
        <dbReference type="PROSITE" id="PS50042"/>
    </source>
</evidence>
<evidence type="ECO:0000313" key="11">
    <source>
        <dbReference type="Proteomes" id="UP000008983"/>
    </source>
</evidence>
<feature type="transmembrane region" description="Helical" evidence="8">
    <location>
        <begin position="244"/>
        <end position="277"/>
    </location>
</feature>
<dbReference type="SUPFAM" id="SSF81324">
    <property type="entry name" value="Voltage-gated potassium channels"/>
    <property type="match status" value="1"/>
</dbReference>
<evidence type="ECO:0000256" key="4">
    <source>
        <dbReference type="ARBA" id="ARBA00022989"/>
    </source>
</evidence>
<dbReference type="Proteomes" id="UP000008983">
    <property type="component" value="Unassembled WGS sequence"/>
</dbReference>
<proteinExistence type="predicted"/>
<gene>
    <name evidence="10" type="ORF">IMG5_097530</name>
</gene>
<evidence type="ECO:0000256" key="5">
    <source>
        <dbReference type="ARBA" id="ARBA00023065"/>
    </source>
</evidence>
<dbReference type="Pfam" id="PF00520">
    <property type="entry name" value="Ion_trans"/>
    <property type="match status" value="1"/>
</dbReference>
<organism evidence="10 11">
    <name type="scientific">Ichthyophthirius multifiliis</name>
    <name type="common">White spot disease agent</name>
    <name type="synonym">Ich</name>
    <dbReference type="NCBI Taxonomy" id="5932"/>
    <lineage>
        <taxon>Eukaryota</taxon>
        <taxon>Sar</taxon>
        <taxon>Alveolata</taxon>
        <taxon>Ciliophora</taxon>
        <taxon>Intramacronucleata</taxon>
        <taxon>Oligohymenophorea</taxon>
        <taxon>Hymenostomatida</taxon>
        <taxon>Ophryoglenina</taxon>
        <taxon>Ichthyophthirius</taxon>
    </lineage>
</organism>
<dbReference type="eggNOG" id="KOG0500">
    <property type="taxonomic scope" value="Eukaryota"/>
</dbReference>
<protein>
    <recommendedName>
        <fullName evidence="9">Cyclic nucleotide-binding domain-containing protein</fullName>
    </recommendedName>
</protein>
<feature type="transmembrane region" description="Helical" evidence="8">
    <location>
        <begin position="331"/>
        <end position="356"/>
    </location>
</feature>
<feature type="transmembrane region" description="Helical" evidence="8">
    <location>
        <begin position="206"/>
        <end position="232"/>
    </location>
</feature>
<keyword evidence="11" id="KW-1185">Reference proteome</keyword>
<dbReference type="GO" id="GO:0003254">
    <property type="term" value="P:regulation of membrane depolarization"/>
    <property type="evidence" value="ECO:0007669"/>
    <property type="project" value="TreeGrafter"/>
</dbReference>
<evidence type="ECO:0000256" key="6">
    <source>
        <dbReference type="ARBA" id="ARBA00023136"/>
    </source>
</evidence>
<dbReference type="Gene3D" id="1.10.287.630">
    <property type="entry name" value="Helix hairpin bin"/>
    <property type="match status" value="1"/>
</dbReference>
<dbReference type="Gene3D" id="2.60.120.10">
    <property type="entry name" value="Jelly Rolls"/>
    <property type="match status" value="1"/>
</dbReference>
<feature type="transmembrane region" description="Helical" evidence="8">
    <location>
        <begin position="302"/>
        <end position="319"/>
    </location>
</feature>
<dbReference type="GO" id="GO:0098855">
    <property type="term" value="C:HCN channel complex"/>
    <property type="evidence" value="ECO:0007669"/>
    <property type="project" value="TreeGrafter"/>
</dbReference>
<feature type="domain" description="Cyclic nucleotide-binding" evidence="9">
    <location>
        <begin position="475"/>
        <end position="542"/>
    </location>
</feature>
<feature type="region of interest" description="Disordered" evidence="7">
    <location>
        <begin position="672"/>
        <end position="697"/>
    </location>
</feature>
<dbReference type="STRING" id="857967.G0QRU2"/>
<dbReference type="RefSeq" id="XP_004035562.1">
    <property type="nucleotide sequence ID" value="XM_004035514.1"/>
</dbReference>
<keyword evidence="3 8" id="KW-0812">Transmembrane</keyword>
<dbReference type="GeneID" id="14908229"/>
<dbReference type="InterPro" id="IPR051413">
    <property type="entry name" value="K/Na_HCN_channel"/>
</dbReference>
<feature type="compositionally biased region" description="Polar residues" evidence="7">
    <location>
        <begin position="678"/>
        <end position="689"/>
    </location>
</feature>
<dbReference type="PANTHER" id="PTHR45689:SF5">
    <property type="entry name" value="I[[H]] CHANNEL, ISOFORM E"/>
    <property type="match status" value="1"/>
</dbReference>
<dbReference type="OrthoDB" id="421226at2759"/>
<evidence type="ECO:0000256" key="3">
    <source>
        <dbReference type="ARBA" id="ARBA00022692"/>
    </source>
</evidence>
<evidence type="ECO:0000256" key="2">
    <source>
        <dbReference type="ARBA" id="ARBA00022448"/>
    </source>
</evidence>
<keyword evidence="2" id="KW-0813">Transport</keyword>
<keyword evidence="4 8" id="KW-1133">Transmembrane helix</keyword>
<keyword evidence="5" id="KW-0406">Ion transport</keyword>
<dbReference type="GO" id="GO:0035725">
    <property type="term" value="P:sodium ion transmembrane transport"/>
    <property type="evidence" value="ECO:0007669"/>
    <property type="project" value="TreeGrafter"/>
</dbReference>
<dbReference type="GO" id="GO:0005249">
    <property type="term" value="F:voltage-gated potassium channel activity"/>
    <property type="evidence" value="ECO:0007669"/>
    <property type="project" value="TreeGrafter"/>
</dbReference>
<evidence type="ECO:0000256" key="8">
    <source>
        <dbReference type="SAM" id="Phobius"/>
    </source>
</evidence>
<dbReference type="InterPro" id="IPR014710">
    <property type="entry name" value="RmlC-like_jellyroll"/>
</dbReference>
<dbReference type="InterPro" id="IPR000595">
    <property type="entry name" value="cNMP-bd_dom"/>
</dbReference>
<dbReference type="SUPFAM" id="SSF51206">
    <property type="entry name" value="cAMP-binding domain-like"/>
    <property type="match status" value="1"/>
</dbReference>
<evidence type="ECO:0000256" key="1">
    <source>
        <dbReference type="ARBA" id="ARBA00004141"/>
    </source>
</evidence>
<reference evidence="10 11" key="1">
    <citation type="submission" date="2011-07" db="EMBL/GenBank/DDBJ databases">
        <authorList>
            <person name="Coyne R."/>
            <person name="Brami D."/>
            <person name="Johnson J."/>
            <person name="Hostetler J."/>
            <person name="Hannick L."/>
            <person name="Clark T."/>
            <person name="Cassidy-Hanley D."/>
            <person name="Inman J."/>
        </authorList>
    </citation>
    <scope>NUCLEOTIDE SEQUENCE [LARGE SCALE GENOMIC DNA]</scope>
    <source>
        <strain evidence="10 11">G5</strain>
    </source>
</reference>
<comment type="subcellular location">
    <subcellularLocation>
        <location evidence="1">Membrane</location>
        <topology evidence="1">Multi-pass membrane protein</topology>
    </subcellularLocation>
</comment>
<dbReference type="OMA" id="GTINYQY"/>
<dbReference type="InterPro" id="IPR018490">
    <property type="entry name" value="cNMP-bd_dom_sf"/>
</dbReference>
<dbReference type="InParanoid" id="G0QRU2"/>